<dbReference type="AlphaFoldDB" id="A0A363NYN2"/>
<evidence type="ECO:0000313" key="2">
    <source>
        <dbReference type="Proteomes" id="UP000250831"/>
    </source>
</evidence>
<proteinExistence type="predicted"/>
<gene>
    <name evidence="1" type="ORF">DCO56_02835</name>
</gene>
<dbReference type="EMBL" id="QCXX01000001">
    <property type="protein sequence ID" value="PUV25926.1"/>
    <property type="molecule type" value="Genomic_DNA"/>
</dbReference>
<protein>
    <submittedName>
        <fullName evidence="1">Uncharacterized protein</fullName>
    </submittedName>
</protein>
<organism evidence="1 2">
    <name type="scientific">Sphingobacterium athyrii</name>
    <dbReference type="NCBI Taxonomy" id="2152717"/>
    <lineage>
        <taxon>Bacteria</taxon>
        <taxon>Pseudomonadati</taxon>
        <taxon>Bacteroidota</taxon>
        <taxon>Sphingobacteriia</taxon>
        <taxon>Sphingobacteriales</taxon>
        <taxon>Sphingobacteriaceae</taxon>
        <taxon>Sphingobacterium</taxon>
    </lineage>
</organism>
<dbReference type="RefSeq" id="WP_108632229.1">
    <property type="nucleotide sequence ID" value="NZ_QCXX01000001.1"/>
</dbReference>
<name>A0A363NYN2_9SPHI</name>
<accession>A0A363NYN2</accession>
<keyword evidence="2" id="KW-1185">Reference proteome</keyword>
<comment type="caution">
    <text evidence="1">The sequence shown here is derived from an EMBL/GenBank/DDBJ whole genome shotgun (WGS) entry which is preliminary data.</text>
</comment>
<sequence>MHNCSAEDSLFAQIEIKKIKKPVSIETKFVRNYRDTYSFRIYLYNEATKIYQVAMNQIAAFDFLQKQLLEENPNLTIIARNQIPSYLRTKDKPTHY</sequence>
<dbReference type="Proteomes" id="UP000250831">
    <property type="component" value="Unassembled WGS sequence"/>
</dbReference>
<dbReference type="OrthoDB" id="704963at2"/>
<evidence type="ECO:0000313" key="1">
    <source>
        <dbReference type="EMBL" id="PUV25926.1"/>
    </source>
</evidence>
<reference evidence="1 2" key="1">
    <citation type="submission" date="2018-04" db="EMBL/GenBank/DDBJ databases">
        <title>Sphingobacterium sp. M46 Genome.</title>
        <authorList>
            <person name="Cheng J."/>
            <person name="Li Y."/>
        </authorList>
    </citation>
    <scope>NUCLEOTIDE SEQUENCE [LARGE SCALE GENOMIC DNA]</scope>
    <source>
        <strain evidence="1 2">M46</strain>
    </source>
</reference>